<sequence>MKYLVVLAVIVVVSSATPLLVQDEDGEVYYLTPVASREKRQAQLFGGGGFHHRDGAGSVGFVNPNGSGGQVSYGHQKGAGQQFGLDARVPVWSNKNKFGESTVNVGGGADFFKGQGGSGLTDKRVGINFNHRF</sequence>
<organism evidence="2 3">
    <name type="scientific">Rhynchophorus ferrugineus</name>
    <name type="common">Red palm weevil</name>
    <name type="synonym">Curculio ferrugineus</name>
    <dbReference type="NCBI Taxonomy" id="354439"/>
    <lineage>
        <taxon>Eukaryota</taxon>
        <taxon>Metazoa</taxon>
        <taxon>Ecdysozoa</taxon>
        <taxon>Arthropoda</taxon>
        <taxon>Hexapoda</taxon>
        <taxon>Insecta</taxon>
        <taxon>Pterygota</taxon>
        <taxon>Neoptera</taxon>
        <taxon>Endopterygota</taxon>
        <taxon>Coleoptera</taxon>
        <taxon>Polyphaga</taxon>
        <taxon>Cucujiformia</taxon>
        <taxon>Curculionidae</taxon>
        <taxon>Dryophthorinae</taxon>
        <taxon>Rhynchophorus</taxon>
    </lineage>
</organism>
<proteinExistence type="predicted"/>
<dbReference type="Proteomes" id="UP000625711">
    <property type="component" value="Unassembled WGS sequence"/>
</dbReference>
<keyword evidence="3" id="KW-1185">Reference proteome</keyword>
<evidence type="ECO:0000313" key="3">
    <source>
        <dbReference type="Proteomes" id="UP000625711"/>
    </source>
</evidence>
<dbReference type="EMBL" id="JAACXV010014549">
    <property type="protein sequence ID" value="KAF7266344.1"/>
    <property type="molecule type" value="Genomic_DNA"/>
</dbReference>
<keyword evidence="1" id="KW-0732">Signal</keyword>
<evidence type="ECO:0000256" key="1">
    <source>
        <dbReference type="SAM" id="SignalP"/>
    </source>
</evidence>
<protein>
    <submittedName>
        <fullName evidence="2">Uncharacterized protein</fullName>
    </submittedName>
</protein>
<accession>A0A834HSM7</accession>
<comment type="caution">
    <text evidence="2">The sequence shown here is derived from an EMBL/GenBank/DDBJ whole genome shotgun (WGS) entry which is preliminary data.</text>
</comment>
<dbReference type="OrthoDB" id="6751969at2759"/>
<reference evidence="2" key="1">
    <citation type="submission" date="2020-08" db="EMBL/GenBank/DDBJ databases">
        <title>Genome sequencing and assembly of the red palm weevil Rhynchophorus ferrugineus.</title>
        <authorList>
            <person name="Dias G.B."/>
            <person name="Bergman C.M."/>
            <person name="Manee M."/>
        </authorList>
    </citation>
    <scope>NUCLEOTIDE SEQUENCE</scope>
    <source>
        <strain evidence="2">AA-2017</strain>
        <tissue evidence="2">Whole larva</tissue>
    </source>
</reference>
<evidence type="ECO:0000313" key="2">
    <source>
        <dbReference type="EMBL" id="KAF7266344.1"/>
    </source>
</evidence>
<gene>
    <name evidence="2" type="ORF">GWI33_020372</name>
</gene>
<name>A0A834HSM7_RHYFE</name>
<feature type="signal peptide" evidence="1">
    <location>
        <begin position="1"/>
        <end position="16"/>
    </location>
</feature>
<dbReference type="AlphaFoldDB" id="A0A834HSM7"/>
<feature type="chain" id="PRO_5032970623" evidence="1">
    <location>
        <begin position="17"/>
        <end position="133"/>
    </location>
</feature>